<gene>
    <name evidence="4" type="ORF">IU470_28075</name>
</gene>
<dbReference type="Gene3D" id="3.40.1190.20">
    <property type="match status" value="1"/>
</dbReference>
<evidence type="ECO:0000256" key="1">
    <source>
        <dbReference type="ARBA" id="ARBA00022679"/>
    </source>
</evidence>
<sequence length="314" mass="32540">MAAPADGPIVCVSYLALAELWSVPLFPVANHGAEVRATEQSIAADGPMAAAVLAALDIPTTLVANNIGDDQDGRTVQTWLQRRTVTTTAMSDPDVITPWIVVIADQHHTRTWFAHLPGVAKQLAAVDLSPIATASFVYLDAYQLIETAAVRVIEAARAAQVPVLVNLGGSPLSDGIRSAAAGYEKLLVQTNVDDSVHAEAFTVGRSLLAESNAAWVVVTAGAYGAVAVSRTDEVAAPAFPVTVGHTHCAGAAFSGGLLYGLREGWSMVSSMVLGSASGALRCARHHSAPLPTLAELEAVVAGGGLQRQQSRHAS</sequence>
<reference evidence="4 5" key="1">
    <citation type="submission" date="2020-10" db="EMBL/GenBank/DDBJ databases">
        <title>Identification of Nocardia species via Next-generation sequencing and recognition of intraspecies genetic diversity.</title>
        <authorList>
            <person name="Li P."/>
            <person name="Li P."/>
            <person name="Lu B."/>
        </authorList>
    </citation>
    <scope>NUCLEOTIDE SEQUENCE [LARGE SCALE GENOMIC DNA]</scope>
    <source>
        <strain evidence="4 5">N-11</strain>
    </source>
</reference>
<feature type="domain" description="Carbohydrate kinase PfkB" evidence="3">
    <location>
        <begin position="51"/>
        <end position="288"/>
    </location>
</feature>
<dbReference type="PANTHER" id="PTHR10584:SF166">
    <property type="entry name" value="RIBOKINASE"/>
    <property type="match status" value="1"/>
</dbReference>
<dbReference type="Proteomes" id="UP000807309">
    <property type="component" value="Unassembled WGS sequence"/>
</dbReference>
<dbReference type="RefSeq" id="WP_195035809.1">
    <property type="nucleotide sequence ID" value="NZ_JADLRE010000027.1"/>
</dbReference>
<evidence type="ECO:0000313" key="4">
    <source>
        <dbReference type="EMBL" id="MBF6228936.1"/>
    </source>
</evidence>
<comment type="caution">
    <text evidence="4">The sequence shown here is derived from an EMBL/GenBank/DDBJ whole genome shotgun (WGS) entry which is preliminary data.</text>
</comment>
<name>A0ABS0CF72_9NOCA</name>
<dbReference type="InterPro" id="IPR011611">
    <property type="entry name" value="PfkB_dom"/>
</dbReference>
<evidence type="ECO:0000256" key="2">
    <source>
        <dbReference type="ARBA" id="ARBA00022777"/>
    </source>
</evidence>
<evidence type="ECO:0000313" key="5">
    <source>
        <dbReference type="Proteomes" id="UP000807309"/>
    </source>
</evidence>
<dbReference type="EMBL" id="JADLRE010000027">
    <property type="protein sequence ID" value="MBF6228936.1"/>
    <property type="molecule type" value="Genomic_DNA"/>
</dbReference>
<dbReference type="PANTHER" id="PTHR10584">
    <property type="entry name" value="SUGAR KINASE"/>
    <property type="match status" value="1"/>
</dbReference>
<dbReference type="GO" id="GO:0016301">
    <property type="term" value="F:kinase activity"/>
    <property type="evidence" value="ECO:0007669"/>
    <property type="project" value="UniProtKB-KW"/>
</dbReference>
<evidence type="ECO:0000259" key="3">
    <source>
        <dbReference type="Pfam" id="PF00294"/>
    </source>
</evidence>
<accession>A0ABS0CF72</accession>
<keyword evidence="1" id="KW-0808">Transferase</keyword>
<keyword evidence="5" id="KW-1185">Reference proteome</keyword>
<proteinExistence type="predicted"/>
<keyword evidence="2 4" id="KW-0418">Kinase</keyword>
<dbReference type="SUPFAM" id="SSF53613">
    <property type="entry name" value="Ribokinase-like"/>
    <property type="match status" value="1"/>
</dbReference>
<organism evidence="4 5">
    <name type="scientific">Nocardia abscessus</name>
    <dbReference type="NCBI Taxonomy" id="120957"/>
    <lineage>
        <taxon>Bacteria</taxon>
        <taxon>Bacillati</taxon>
        <taxon>Actinomycetota</taxon>
        <taxon>Actinomycetes</taxon>
        <taxon>Mycobacteriales</taxon>
        <taxon>Nocardiaceae</taxon>
        <taxon>Nocardia</taxon>
    </lineage>
</organism>
<protein>
    <submittedName>
        <fullName evidence="4">Carbohydrate kinase family protein</fullName>
    </submittedName>
</protein>
<dbReference type="InterPro" id="IPR029056">
    <property type="entry name" value="Ribokinase-like"/>
</dbReference>
<dbReference type="Pfam" id="PF00294">
    <property type="entry name" value="PfkB"/>
    <property type="match status" value="1"/>
</dbReference>